<evidence type="ECO:0000313" key="4">
    <source>
        <dbReference type="Proteomes" id="UP000266841"/>
    </source>
</evidence>
<organism evidence="3 4">
    <name type="scientific">Thalassiosira oceanica</name>
    <name type="common">Marine diatom</name>
    <dbReference type="NCBI Taxonomy" id="159749"/>
    <lineage>
        <taxon>Eukaryota</taxon>
        <taxon>Sar</taxon>
        <taxon>Stramenopiles</taxon>
        <taxon>Ochrophyta</taxon>
        <taxon>Bacillariophyta</taxon>
        <taxon>Coscinodiscophyceae</taxon>
        <taxon>Thalassiosirophycidae</taxon>
        <taxon>Thalassiosirales</taxon>
        <taxon>Thalassiosiraceae</taxon>
        <taxon>Thalassiosira</taxon>
    </lineage>
</organism>
<dbReference type="OMA" id="MFYNGRS"/>
<comment type="caution">
    <text evidence="3">The sequence shown here is derived from an EMBL/GenBank/DDBJ whole genome shotgun (WGS) entry which is preliminary data.</text>
</comment>
<dbReference type="eggNOG" id="ENOG502S7W7">
    <property type="taxonomic scope" value="Eukaryota"/>
</dbReference>
<evidence type="ECO:0000256" key="1">
    <source>
        <dbReference type="SAM" id="MobiDB-lite"/>
    </source>
</evidence>
<feature type="region of interest" description="Disordered" evidence="1">
    <location>
        <begin position="665"/>
        <end position="684"/>
    </location>
</feature>
<dbReference type="OrthoDB" id="426133at2759"/>
<feature type="chain" id="PRO_5003839740" evidence="2">
    <location>
        <begin position="19"/>
        <end position="684"/>
    </location>
</feature>
<dbReference type="AlphaFoldDB" id="K0S6L4"/>
<keyword evidence="4" id="KW-1185">Reference proteome</keyword>
<dbReference type="Proteomes" id="UP000266841">
    <property type="component" value="Unassembled WGS sequence"/>
</dbReference>
<gene>
    <name evidence="3" type="ORF">THAOC_19059</name>
</gene>
<protein>
    <submittedName>
        <fullName evidence="3">Uncharacterized protein</fullName>
    </submittedName>
</protein>
<reference evidence="3 4" key="1">
    <citation type="journal article" date="2012" name="Genome Biol.">
        <title>Genome and low-iron response of an oceanic diatom adapted to chronic iron limitation.</title>
        <authorList>
            <person name="Lommer M."/>
            <person name="Specht M."/>
            <person name="Roy A.S."/>
            <person name="Kraemer L."/>
            <person name="Andreson R."/>
            <person name="Gutowska M.A."/>
            <person name="Wolf J."/>
            <person name="Bergner S.V."/>
            <person name="Schilhabel M.B."/>
            <person name="Klostermeier U.C."/>
            <person name="Beiko R.G."/>
            <person name="Rosenstiel P."/>
            <person name="Hippler M."/>
            <person name="Laroche J."/>
        </authorList>
    </citation>
    <scope>NUCLEOTIDE SEQUENCE [LARGE SCALE GENOMIC DNA]</scope>
    <source>
        <strain evidence="3 4">CCMP1005</strain>
    </source>
</reference>
<dbReference type="EMBL" id="AGNL01020925">
    <property type="protein sequence ID" value="EJK60559.1"/>
    <property type="molecule type" value="Genomic_DNA"/>
</dbReference>
<sequence length="684" mass="76114">MLKLTTAGLLLLLEKGSGQQCVSGPFTLKDLEGDCSYDVLLEAYTRQVFDATGSACTDPSLSAQDDFNAKLLPGGDPASDSYQRDAEAAGRLVCTTMYDSADVTPFYRAADKGTDMHFEEMFYNGRSDWQEEVATEYESADGSITSLLKRDAAKVREFFHGDGSYSRVAWPDELTNFESCETPAAFCCWPKDRQANDGNGNCAKPYDQNCVDKDPADNTNLCFADLDKGNKSSAFDSRQGFMSFPEDNNAGEGAIHCHGLAWAADEYDTYSRYKGNNLFFVSMYDHMHQRGYVEEIPGMPMCGCMEQMPLVTRSDCTQVDVTEDWEVSYNPEGGMVGKITKVDIDFNACRGRNNRNNDLWAKVARLYDEGRVSARDFGKVGQVLTNDHDCYFGTEYAKQKKGLATGYTHDSTVWTQVAGRDELEHDAYGKNAFNTAFFGQTLTKDTTPIIMRICADCVSTHKRIFYKRLTPIDDPNFQLLHNIMYYRNGNPAPDNVWDEDYSLHSTYEDAVSGANPWKCPGDKFNYHAPFTGECSPDGTKVRNQHSYFNDGNGPRKNVAYYINKPEDVGVSDLIPSDRTRSPGDIIEEEIGIVKTTGASFDGGDGTIHVTGSGDIWHQADRFHYIYENGEGDITVKVHLTDMASIGNRYVCSVLHLVCSRPSFNSPKLQIPTPPPAEDGPRLES</sequence>
<keyword evidence="2" id="KW-0732">Signal</keyword>
<feature type="signal peptide" evidence="2">
    <location>
        <begin position="1"/>
        <end position="18"/>
    </location>
</feature>
<evidence type="ECO:0000256" key="2">
    <source>
        <dbReference type="SAM" id="SignalP"/>
    </source>
</evidence>
<evidence type="ECO:0000313" key="3">
    <source>
        <dbReference type="EMBL" id="EJK60559.1"/>
    </source>
</evidence>
<name>K0S6L4_THAOC</name>
<accession>K0S6L4</accession>
<proteinExistence type="predicted"/>